<evidence type="ECO:0000313" key="2">
    <source>
        <dbReference type="Proteomes" id="UP000190774"/>
    </source>
</evidence>
<proteinExistence type="predicted"/>
<evidence type="ECO:0000313" key="1">
    <source>
        <dbReference type="EMBL" id="SKA82274.1"/>
    </source>
</evidence>
<dbReference type="PANTHER" id="PTHR30565">
    <property type="entry name" value="PROTEIN YCIF"/>
    <property type="match status" value="1"/>
</dbReference>
<dbReference type="EMBL" id="FUYE01000002">
    <property type="protein sequence ID" value="SKA82274.1"/>
    <property type="molecule type" value="Genomic_DNA"/>
</dbReference>
<dbReference type="InterPro" id="IPR009078">
    <property type="entry name" value="Ferritin-like_SF"/>
</dbReference>
<dbReference type="InterPro" id="IPR012347">
    <property type="entry name" value="Ferritin-like"/>
</dbReference>
<dbReference type="Proteomes" id="UP000190774">
    <property type="component" value="Unassembled WGS sequence"/>
</dbReference>
<sequence length="187" mass="20776">MKTLQDLYLHELQVLCSAEMQIKNALPRIIKAASCPDLKAALKSHYQLTQKHLGRLSEVLRNHSVTPQDQTCEGIYGLLQEWKNLQIEEGDDAVVRDLDIIAKCQRVKHYEIASYGSARAYAEQLGHYDDVALLTETLEEESGMDDELTSASIILLCDSSRVPKVNVVNPRAGSGYDSLGHTPLVAL</sequence>
<gene>
    <name evidence="1" type="ORF">SAMN02745166_00886</name>
</gene>
<dbReference type="InterPro" id="IPR047114">
    <property type="entry name" value="YciF"/>
</dbReference>
<reference evidence="2" key="1">
    <citation type="submission" date="2017-02" db="EMBL/GenBank/DDBJ databases">
        <authorList>
            <person name="Varghese N."/>
            <person name="Submissions S."/>
        </authorList>
    </citation>
    <scope>NUCLEOTIDE SEQUENCE [LARGE SCALE GENOMIC DNA]</scope>
    <source>
        <strain evidence="2">ATCC 700200</strain>
    </source>
</reference>
<dbReference type="Pfam" id="PF05974">
    <property type="entry name" value="DUF892"/>
    <property type="match status" value="1"/>
</dbReference>
<dbReference type="PANTHER" id="PTHR30565:SF9">
    <property type="entry name" value="PROTEIN YCIF"/>
    <property type="match status" value="1"/>
</dbReference>
<dbReference type="SUPFAM" id="SSF47240">
    <property type="entry name" value="Ferritin-like"/>
    <property type="match status" value="1"/>
</dbReference>
<organism evidence="1 2">
    <name type="scientific">Prosthecobacter debontii</name>
    <dbReference type="NCBI Taxonomy" id="48467"/>
    <lineage>
        <taxon>Bacteria</taxon>
        <taxon>Pseudomonadati</taxon>
        <taxon>Verrucomicrobiota</taxon>
        <taxon>Verrucomicrobiia</taxon>
        <taxon>Verrucomicrobiales</taxon>
        <taxon>Verrucomicrobiaceae</taxon>
        <taxon>Prosthecobacter</taxon>
    </lineage>
</organism>
<dbReference type="RefSeq" id="WP_078812081.1">
    <property type="nucleotide sequence ID" value="NZ_FUYE01000002.1"/>
</dbReference>
<dbReference type="Gene3D" id="1.20.1260.10">
    <property type="match status" value="1"/>
</dbReference>
<dbReference type="InterPro" id="IPR010287">
    <property type="entry name" value="DUF892_YciF-like"/>
</dbReference>
<protein>
    <submittedName>
        <fullName evidence="1">Ferritin-like metal-binding protein YciE</fullName>
    </submittedName>
</protein>
<dbReference type="AlphaFoldDB" id="A0A1T4WY85"/>
<dbReference type="STRING" id="48467.SAMN02745166_00886"/>
<dbReference type="OrthoDB" id="9795056at2"/>
<name>A0A1T4WY85_9BACT</name>
<accession>A0A1T4WY85</accession>
<keyword evidence="2" id="KW-1185">Reference proteome</keyword>